<dbReference type="InterPro" id="IPR007315">
    <property type="entry name" value="PIG-V/Gpi18"/>
</dbReference>
<proteinExistence type="inferred from homology"/>
<keyword evidence="7 12" id="KW-0808">Transferase</keyword>
<dbReference type="Proteomes" id="UP000053259">
    <property type="component" value="Unassembled WGS sequence"/>
</dbReference>
<dbReference type="GO" id="GO:0005789">
    <property type="term" value="C:endoplasmic reticulum membrane"/>
    <property type="evidence" value="ECO:0007669"/>
    <property type="project" value="UniProtKB-SubCell"/>
</dbReference>
<dbReference type="Pfam" id="PF04188">
    <property type="entry name" value="Mannosyl_trans2"/>
    <property type="match status" value="1"/>
</dbReference>
<evidence type="ECO:0000256" key="6">
    <source>
        <dbReference type="ARBA" id="ARBA00022676"/>
    </source>
</evidence>
<feature type="transmembrane region" description="Helical" evidence="12">
    <location>
        <begin position="168"/>
        <end position="188"/>
    </location>
</feature>
<dbReference type="GO" id="GO:0031501">
    <property type="term" value="C:mannosyltransferase complex"/>
    <property type="evidence" value="ECO:0007669"/>
    <property type="project" value="TreeGrafter"/>
</dbReference>
<evidence type="ECO:0000256" key="7">
    <source>
        <dbReference type="ARBA" id="ARBA00022679"/>
    </source>
</evidence>
<evidence type="ECO:0000256" key="12">
    <source>
        <dbReference type="RuleBase" id="RU363112"/>
    </source>
</evidence>
<keyword evidence="6 12" id="KW-0328">Glycosyltransferase</keyword>
<organism evidence="14 15">
    <name type="scientific">Verruconis gallopava</name>
    <dbReference type="NCBI Taxonomy" id="253628"/>
    <lineage>
        <taxon>Eukaryota</taxon>
        <taxon>Fungi</taxon>
        <taxon>Dikarya</taxon>
        <taxon>Ascomycota</taxon>
        <taxon>Pezizomycotina</taxon>
        <taxon>Dothideomycetes</taxon>
        <taxon>Pleosporomycetidae</taxon>
        <taxon>Venturiales</taxon>
        <taxon>Sympoventuriaceae</taxon>
        <taxon>Verruconis</taxon>
    </lineage>
</organism>
<sequence>MVSITVDKAPRTLLVACFLAWKALLLTIAIISPQPGYDTSTRLLFKGHGIRNVEVSSPDVYSPPGTHAPAQGLPDLVMRLLLALTRWDTIYFASIAERGYVYEQEWAFGWGFLKFLSFLGTNIPLTTEKLYNVLIHGIILANVSHLISIILLFQLALALQTSASNGKVYFAFICAALHIFTPAGIFLVAPCPEALFSLLSFAGYLLYVYSWIDTGLQYHGPIQDLYLILSGFCFGLAATVRGNGLLSGIIYFYDALIWLIVSAERLVRIRVFNISALRPELHAQLSSIRQRRLPATVTAGMLVGIGFAGPQYIAFQQFCGSHILEKRPWCHAFPPSIYSWVQSHYWNVGFLSLLSCQTYNEHAFLHPETKSEAPDQDRNAKGLQDNMDFDINRAFE</sequence>
<keyword evidence="15" id="KW-1185">Reference proteome</keyword>
<gene>
    <name evidence="14" type="ORF">PV09_06643</name>
</gene>
<feature type="region of interest" description="Disordered" evidence="13">
    <location>
        <begin position="367"/>
        <end position="389"/>
    </location>
</feature>
<name>A0A0D2ASL4_9PEZI</name>
<dbReference type="GO" id="GO:0000009">
    <property type="term" value="F:alpha-1,6-mannosyltransferase activity"/>
    <property type="evidence" value="ECO:0007669"/>
    <property type="project" value="InterPro"/>
</dbReference>
<dbReference type="GO" id="GO:0004376">
    <property type="term" value="F:GPI mannosyltransferase activity"/>
    <property type="evidence" value="ECO:0007669"/>
    <property type="project" value="InterPro"/>
</dbReference>
<feature type="transmembrane region" description="Helical" evidence="12">
    <location>
        <begin position="224"/>
        <end position="242"/>
    </location>
</feature>
<feature type="transmembrane region" description="Helical" evidence="12">
    <location>
        <begin position="194"/>
        <end position="212"/>
    </location>
</feature>
<dbReference type="GO" id="GO:0006506">
    <property type="term" value="P:GPI anchor biosynthetic process"/>
    <property type="evidence" value="ECO:0007669"/>
    <property type="project" value="UniProtKB-UniPathway"/>
</dbReference>
<dbReference type="EMBL" id="KN847551">
    <property type="protein sequence ID" value="KIW02159.1"/>
    <property type="molecule type" value="Genomic_DNA"/>
</dbReference>
<dbReference type="AlphaFoldDB" id="A0A0D2ASL4"/>
<keyword evidence="10 12" id="KW-1133">Transmembrane helix</keyword>
<accession>A0A0D2ASL4</accession>
<keyword evidence="9 12" id="KW-0256">Endoplasmic reticulum</keyword>
<dbReference type="FunCoup" id="A0A0D2ASL4">
    <property type="interactions" value="284"/>
</dbReference>
<evidence type="ECO:0000256" key="8">
    <source>
        <dbReference type="ARBA" id="ARBA00022692"/>
    </source>
</evidence>
<reference evidence="14 15" key="1">
    <citation type="submission" date="2015-01" db="EMBL/GenBank/DDBJ databases">
        <title>The Genome Sequence of Ochroconis gallopava CBS43764.</title>
        <authorList>
            <consortium name="The Broad Institute Genomics Platform"/>
            <person name="Cuomo C."/>
            <person name="de Hoog S."/>
            <person name="Gorbushina A."/>
            <person name="Stielow B."/>
            <person name="Teixiera M."/>
            <person name="Abouelleil A."/>
            <person name="Chapman S.B."/>
            <person name="Priest M."/>
            <person name="Young S.K."/>
            <person name="Wortman J."/>
            <person name="Nusbaum C."/>
            <person name="Birren B."/>
        </authorList>
    </citation>
    <scope>NUCLEOTIDE SEQUENCE [LARGE SCALE GENOMIC DNA]</scope>
    <source>
        <strain evidence="14 15">CBS 43764</strain>
    </source>
</reference>
<protein>
    <recommendedName>
        <fullName evidence="4 12">GPI mannosyltransferase 2</fullName>
        <ecNumber evidence="12">2.4.1.-</ecNumber>
    </recommendedName>
</protein>
<evidence type="ECO:0000256" key="3">
    <source>
        <dbReference type="ARBA" id="ARBA00008698"/>
    </source>
</evidence>
<feature type="transmembrane region" description="Helical" evidence="12">
    <location>
        <begin position="293"/>
        <end position="313"/>
    </location>
</feature>
<dbReference type="OrthoDB" id="10252502at2759"/>
<comment type="pathway">
    <text evidence="2 12">Glycolipid biosynthesis; glycosylphosphatidylinositol-anchor biosynthesis.</text>
</comment>
<evidence type="ECO:0000256" key="11">
    <source>
        <dbReference type="ARBA" id="ARBA00023136"/>
    </source>
</evidence>
<keyword evidence="5 12" id="KW-0337">GPI-anchor biosynthesis</keyword>
<feature type="transmembrane region" description="Helical" evidence="12">
    <location>
        <begin position="133"/>
        <end position="156"/>
    </location>
</feature>
<keyword evidence="8 12" id="KW-0812">Transmembrane</keyword>
<feature type="compositionally biased region" description="Basic and acidic residues" evidence="13">
    <location>
        <begin position="367"/>
        <end position="380"/>
    </location>
</feature>
<dbReference type="VEuPathDB" id="FungiDB:PV09_06643"/>
<dbReference type="RefSeq" id="XP_016212028.1">
    <property type="nucleotide sequence ID" value="XM_016360316.1"/>
</dbReference>
<feature type="transmembrane region" description="Helical" evidence="12">
    <location>
        <begin position="12"/>
        <end position="31"/>
    </location>
</feature>
<dbReference type="HOGENOM" id="CLU_029048_0_1_1"/>
<evidence type="ECO:0000313" key="15">
    <source>
        <dbReference type="Proteomes" id="UP000053259"/>
    </source>
</evidence>
<dbReference type="InParanoid" id="A0A0D2ASL4"/>
<evidence type="ECO:0000256" key="10">
    <source>
        <dbReference type="ARBA" id="ARBA00022989"/>
    </source>
</evidence>
<evidence type="ECO:0000256" key="13">
    <source>
        <dbReference type="SAM" id="MobiDB-lite"/>
    </source>
</evidence>
<comment type="subcellular location">
    <subcellularLocation>
        <location evidence="1 12">Endoplasmic reticulum membrane</location>
        <topology evidence="1 12">Multi-pass membrane protein</topology>
    </subcellularLocation>
</comment>
<dbReference type="PANTHER" id="PTHR12468">
    <property type="entry name" value="GPI MANNOSYLTRANSFERASE 2"/>
    <property type="match status" value="1"/>
</dbReference>
<evidence type="ECO:0000256" key="4">
    <source>
        <dbReference type="ARBA" id="ARBA00013795"/>
    </source>
</evidence>
<dbReference type="PANTHER" id="PTHR12468:SF2">
    <property type="entry name" value="GPI MANNOSYLTRANSFERASE 2"/>
    <property type="match status" value="1"/>
</dbReference>
<dbReference type="EC" id="2.4.1.-" evidence="12"/>
<evidence type="ECO:0000313" key="14">
    <source>
        <dbReference type="EMBL" id="KIW02159.1"/>
    </source>
</evidence>
<evidence type="ECO:0000256" key="9">
    <source>
        <dbReference type="ARBA" id="ARBA00022824"/>
    </source>
</evidence>
<evidence type="ECO:0000256" key="5">
    <source>
        <dbReference type="ARBA" id="ARBA00022502"/>
    </source>
</evidence>
<evidence type="ECO:0000256" key="2">
    <source>
        <dbReference type="ARBA" id="ARBA00004687"/>
    </source>
</evidence>
<comment type="caution">
    <text evidence="12">Lacks conserved residue(s) required for the propagation of feature annotation.</text>
</comment>
<keyword evidence="11 12" id="KW-0472">Membrane</keyword>
<comment type="function">
    <text evidence="12">Mannosyltransferase involved in glycosylphosphatidylinositol-anchor biosynthesis.</text>
</comment>
<dbReference type="GeneID" id="27314616"/>
<evidence type="ECO:0000256" key="1">
    <source>
        <dbReference type="ARBA" id="ARBA00004477"/>
    </source>
</evidence>
<dbReference type="UniPathway" id="UPA00196"/>
<dbReference type="STRING" id="253628.A0A0D2ASL4"/>
<comment type="similarity">
    <text evidence="3 12">Belongs to the PIGV family.</text>
</comment>